<accession>A0A2S8FZP0</accession>
<dbReference type="Pfam" id="PF00078">
    <property type="entry name" value="RVT_1"/>
    <property type="match status" value="1"/>
</dbReference>
<evidence type="ECO:0000256" key="2">
    <source>
        <dbReference type="ARBA" id="ARBA00022679"/>
    </source>
</evidence>
<dbReference type="InterPro" id="IPR051083">
    <property type="entry name" value="GrpII_Intron_Splice-Mob/Def"/>
</dbReference>
<evidence type="ECO:0000259" key="10">
    <source>
        <dbReference type="PROSITE" id="PS50878"/>
    </source>
</evidence>
<keyword evidence="2" id="KW-0808">Transferase</keyword>
<evidence type="ECO:0000256" key="8">
    <source>
        <dbReference type="ARBA" id="ARBA00034120"/>
    </source>
</evidence>
<evidence type="ECO:0000256" key="5">
    <source>
        <dbReference type="ARBA" id="ARBA00022842"/>
    </source>
</evidence>
<reference evidence="11 12" key="1">
    <citation type="submission" date="2018-02" db="EMBL/GenBank/DDBJ databases">
        <title>Comparative genomes isolates from brazilian mangrove.</title>
        <authorList>
            <person name="Araujo J.E."/>
            <person name="Taketani R.G."/>
            <person name="Silva M.C.P."/>
            <person name="Loureco M.V."/>
            <person name="Andreote F.D."/>
        </authorList>
    </citation>
    <scope>NUCLEOTIDE SEQUENCE [LARGE SCALE GENOMIC DNA]</scope>
    <source>
        <strain evidence="11 12">Hex-1 MGV</strain>
    </source>
</reference>
<name>A0A2S8FZP0_9BACT</name>
<dbReference type="GO" id="GO:0003723">
    <property type="term" value="F:RNA binding"/>
    <property type="evidence" value="ECO:0007669"/>
    <property type="project" value="InterPro"/>
</dbReference>
<evidence type="ECO:0000256" key="9">
    <source>
        <dbReference type="ARBA" id="ARBA00048173"/>
    </source>
</evidence>
<comment type="caution">
    <text evidence="11">The sequence shown here is derived from an EMBL/GenBank/DDBJ whole genome shotgun (WGS) entry which is preliminary data.</text>
</comment>
<sequence length="446" mass="50545">MRTSKKTLAAALATAFVAGSFEVDDLVERGYGVIGKKPRWMQPLAERLHAAFPWDMRPRRASVERFLLFDYGFHRAYRRSKLTVASRIGSSPVMNQGVVASGWKAIRPLTTPAELADWLDVPLRQLDWFAGVGPYKRVPTEMKLQHYRYRVLKKVDGNVRLLEAPKARLKRMQQKILTEILNHVPPHATCHGFRRGRSITTFAKPHQGQAVVVKLDLRDFFPSIRAAQIHALFLYLGYPEPVAHLLTGLCTTSAPETVWREIGASPRNNLTQEQIRRYARPHLPQGAPTSPALANLCAYRLDYRLSGLALAAGATYTRYADDLAFSGDAVFRRAAQRFVVHATAIVLEEGYQVHHRKTRVMRQSVRQKIAGLVVNQQANVPRKDFDRLKATLTNCVRHGPESQNRADHANFRLHLRGRIAFVESINQKRGEQLRSIFAQITWPQSA</sequence>
<keyword evidence="5" id="KW-0460">Magnesium</keyword>
<dbReference type="InterPro" id="IPR000123">
    <property type="entry name" value="Reverse_transcriptase_msDNA"/>
</dbReference>
<keyword evidence="7" id="KW-0051">Antiviral defense</keyword>
<dbReference type="GO" id="GO:0046872">
    <property type="term" value="F:metal ion binding"/>
    <property type="evidence" value="ECO:0007669"/>
    <property type="project" value="UniProtKB-KW"/>
</dbReference>
<dbReference type="PANTHER" id="PTHR34047:SF7">
    <property type="entry name" value="RNA-DIRECTED DNA POLYMERASE"/>
    <property type="match status" value="1"/>
</dbReference>
<evidence type="ECO:0000256" key="3">
    <source>
        <dbReference type="ARBA" id="ARBA00022695"/>
    </source>
</evidence>
<evidence type="ECO:0000256" key="6">
    <source>
        <dbReference type="ARBA" id="ARBA00022918"/>
    </source>
</evidence>
<dbReference type="SUPFAM" id="SSF56672">
    <property type="entry name" value="DNA/RNA polymerases"/>
    <property type="match status" value="1"/>
</dbReference>
<evidence type="ECO:0000256" key="7">
    <source>
        <dbReference type="ARBA" id="ARBA00023118"/>
    </source>
</evidence>
<keyword evidence="3" id="KW-0548">Nucleotidyltransferase</keyword>
<evidence type="ECO:0000256" key="1">
    <source>
        <dbReference type="ARBA" id="ARBA00012493"/>
    </source>
</evidence>
<dbReference type="GO" id="GO:0003964">
    <property type="term" value="F:RNA-directed DNA polymerase activity"/>
    <property type="evidence" value="ECO:0007669"/>
    <property type="project" value="UniProtKB-KW"/>
</dbReference>
<dbReference type="PANTHER" id="PTHR34047">
    <property type="entry name" value="NUCLEAR INTRON MATURASE 1, MITOCHONDRIAL-RELATED"/>
    <property type="match status" value="1"/>
</dbReference>
<dbReference type="EMBL" id="PUHY01000005">
    <property type="protein sequence ID" value="PQO37665.1"/>
    <property type="molecule type" value="Genomic_DNA"/>
</dbReference>
<dbReference type="GO" id="GO:0051607">
    <property type="term" value="P:defense response to virus"/>
    <property type="evidence" value="ECO:0007669"/>
    <property type="project" value="UniProtKB-KW"/>
</dbReference>
<keyword evidence="4" id="KW-0479">Metal-binding</keyword>
<proteinExistence type="inferred from homology"/>
<comment type="similarity">
    <text evidence="8">Belongs to the bacterial reverse transcriptase family.</text>
</comment>
<evidence type="ECO:0000313" key="11">
    <source>
        <dbReference type="EMBL" id="PQO37665.1"/>
    </source>
</evidence>
<protein>
    <recommendedName>
        <fullName evidence="1">RNA-directed DNA polymerase</fullName>
        <ecNumber evidence="1">2.7.7.49</ecNumber>
    </recommendedName>
</protein>
<dbReference type="OrthoDB" id="9788687at2"/>
<dbReference type="EC" id="2.7.7.49" evidence="1"/>
<evidence type="ECO:0000313" key="12">
    <source>
        <dbReference type="Proteomes" id="UP000238322"/>
    </source>
</evidence>
<comment type="catalytic activity">
    <reaction evidence="9">
        <text>DNA(n) + a 2'-deoxyribonucleoside 5'-triphosphate = DNA(n+1) + diphosphate</text>
        <dbReference type="Rhea" id="RHEA:22508"/>
        <dbReference type="Rhea" id="RHEA-COMP:17339"/>
        <dbReference type="Rhea" id="RHEA-COMP:17340"/>
        <dbReference type="ChEBI" id="CHEBI:33019"/>
        <dbReference type="ChEBI" id="CHEBI:61560"/>
        <dbReference type="ChEBI" id="CHEBI:173112"/>
        <dbReference type="EC" id="2.7.7.49"/>
    </reaction>
</comment>
<evidence type="ECO:0000256" key="4">
    <source>
        <dbReference type="ARBA" id="ARBA00022723"/>
    </source>
</evidence>
<keyword evidence="6 11" id="KW-0695">RNA-directed DNA polymerase</keyword>
<feature type="domain" description="Reverse transcriptase" evidence="10">
    <location>
        <begin position="133"/>
        <end position="374"/>
    </location>
</feature>
<gene>
    <name evidence="11" type="ORF">C5Y83_06885</name>
</gene>
<dbReference type="AlphaFoldDB" id="A0A2S8FZP0"/>
<dbReference type="PRINTS" id="PR00866">
    <property type="entry name" value="RNADNAPOLMS"/>
</dbReference>
<organism evidence="11 12">
    <name type="scientific">Blastopirellula marina</name>
    <dbReference type="NCBI Taxonomy" id="124"/>
    <lineage>
        <taxon>Bacteria</taxon>
        <taxon>Pseudomonadati</taxon>
        <taxon>Planctomycetota</taxon>
        <taxon>Planctomycetia</taxon>
        <taxon>Pirellulales</taxon>
        <taxon>Pirellulaceae</taxon>
        <taxon>Blastopirellula</taxon>
    </lineage>
</organism>
<dbReference type="InterPro" id="IPR043502">
    <property type="entry name" value="DNA/RNA_pol_sf"/>
</dbReference>
<dbReference type="CDD" id="cd03487">
    <property type="entry name" value="RT_Bac_retron_II"/>
    <property type="match status" value="1"/>
</dbReference>
<dbReference type="InterPro" id="IPR000477">
    <property type="entry name" value="RT_dom"/>
</dbReference>
<dbReference type="Proteomes" id="UP000238322">
    <property type="component" value="Unassembled WGS sequence"/>
</dbReference>
<dbReference type="PROSITE" id="PS50878">
    <property type="entry name" value="RT_POL"/>
    <property type="match status" value="1"/>
</dbReference>